<evidence type="ECO:0000256" key="54">
    <source>
        <dbReference type="ARBA" id="ARBA00071948"/>
    </source>
</evidence>
<evidence type="ECO:0000256" key="26">
    <source>
        <dbReference type="ARBA" id="ARBA00036083"/>
    </source>
</evidence>
<evidence type="ECO:0000256" key="41">
    <source>
        <dbReference type="ARBA" id="ARBA00051348"/>
    </source>
</evidence>
<evidence type="ECO:0000256" key="11">
    <source>
        <dbReference type="ARBA" id="ARBA00022685"/>
    </source>
</evidence>
<comment type="cofactor">
    <cofactor evidence="1">
        <name>Ca(2+)</name>
        <dbReference type="ChEBI" id="CHEBI:29108"/>
    </cofactor>
</comment>
<dbReference type="GO" id="GO:0004630">
    <property type="term" value="F:phospholipase D activity"/>
    <property type="evidence" value="ECO:0007669"/>
    <property type="project" value="UniProtKB-EC"/>
</dbReference>
<organism evidence="60 61">
    <name type="scientific">Sus scrofa</name>
    <name type="common">Pig</name>
    <dbReference type="NCBI Taxonomy" id="9823"/>
    <lineage>
        <taxon>Eukaryota</taxon>
        <taxon>Metazoa</taxon>
        <taxon>Chordata</taxon>
        <taxon>Craniata</taxon>
        <taxon>Vertebrata</taxon>
        <taxon>Euteleostomi</taxon>
        <taxon>Mammalia</taxon>
        <taxon>Eutheria</taxon>
        <taxon>Laurasiatheria</taxon>
        <taxon>Artiodactyla</taxon>
        <taxon>Suina</taxon>
        <taxon>Suidae</taxon>
        <taxon>Sus</taxon>
    </lineage>
</organism>
<dbReference type="GO" id="GO:0030247">
    <property type="term" value="F:polysaccharide binding"/>
    <property type="evidence" value="ECO:0007669"/>
    <property type="project" value="InterPro"/>
</dbReference>
<dbReference type="GO" id="GO:0008270">
    <property type="term" value="F:zinc ion binding"/>
    <property type="evidence" value="ECO:0007669"/>
    <property type="project" value="UniProtKB-ARBA"/>
</dbReference>
<comment type="catalytic activity">
    <reaction evidence="45">
        <text>1-hexadecanoyl-sn-glycero-3-phosphocholine + H2O = 1-hexadecanoyl-sn-glycero-3-phosphate + choline + H(+)</text>
        <dbReference type="Rhea" id="RHEA:38975"/>
        <dbReference type="ChEBI" id="CHEBI:15354"/>
        <dbReference type="ChEBI" id="CHEBI:15377"/>
        <dbReference type="ChEBI" id="CHEBI:15378"/>
        <dbReference type="ChEBI" id="CHEBI:57518"/>
        <dbReference type="ChEBI" id="CHEBI:72998"/>
    </reaction>
    <physiologicalReaction direction="left-to-right" evidence="45">
        <dbReference type="Rhea" id="RHEA:38976"/>
    </physiologicalReaction>
</comment>
<dbReference type="InterPro" id="IPR002591">
    <property type="entry name" value="Phosphodiest/P_Trfase"/>
</dbReference>
<evidence type="ECO:0000256" key="9">
    <source>
        <dbReference type="ARBA" id="ARBA00022500"/>
    </source>
</evidence>
<evidence type="ECO:0000256" key="30">
    <source>
        <dbReference type="ARBA" id="ARBA00050325"/>
    </source>
</evidence>
<dbReference type="Pfam" id="PF01223">
    <property type="entry name" value="Endonuclease_NS"/>
    <property type="match status" value="1"/>
</dbReference>
<keyword evidence="13" id="KW-0732">Signal</keyword>
<keyword evidence="14" id="KW-0677">Repeat</keyword>
<dbReference type="GO" id="GO:0034638">
    <property type="term" value="P:phosphatidylcholine catabolic process"/>
    <property type="evidence" value="ECO:0007669"/>
    <property type="project" value="UniProtKB-ARBA"/>
</dbReference>
<dbReference type="Gene3D" id="3.40.570.10">
    <property type="entry name" value="Extracellular Endonuclease, subunit A"/>
    <property type="match status" value="1"/>
</dbReference>
<comment type="catalytic activity">
    <reaction evidence="30">
        <text>a 1-O-alkyl-sn-glycero-3-phosphoethanolamine + H2O = a 1-O-alkyl-sn-glycero-3-phosphate + ethanolamine + H(+)</text>
        <dbReference type="Rhea" id="RHEA:15965"/>
        <dbReference type="ChEBI" id="CHEBI:15377"/>
        <dbReference type="ChEBI" id="CHEBI:15378"/>
        <dbReference type="ChEBI" id="CHEBI:57603"/>
        <dbReference type="ChEBI" id="CHEBI:58014"/>
        <dbReference type="ChEBI" id="CHEBI:76168"/>
        <dbReference type="EC" id="3.1.4.39"/>
    </reaction>
</comment>
<proteinExistence type="inferred from homology"/>
<comment type="cofactor">
    <cofactor evidence="2">
        <name>Zn(2+)</name>
        <dbReference type="ChEBI" id="CHEBI:29105"/>
    </cofactor>
</comment>
<dbReference type="SUPFAM" id="SSF48371">
    <property type="entry name" value="ARM repeat"/>
    <property type="match status" value="1"/>
</dbReference>
<dbReference type="FunFam" id="4.10.410.20:FF:000002">
    <property type="entry name" value="Ectonucleotide pyrophosphatase/phosphodiesterase family member 2"/>
    <property type="match status" value="1"/>
</dbReference>
<dbReference type="InterPro" id="IPR044929">
    <property type="entry name" value="DNA/RNA_non-sp_Endonuclease_sf"/>
</dbReference>
<protein>
    <recommendedName>
        <fullName evidence="54">Autotaxin</fullName>
        <ecNumber evidence="53">3.1.4.39</ecNumber>
        <ecNumber evidence="7">3.1.4.4</ecNumber>
    </recommendedName>
    <alternativeName>
        <fullName evidence="56">Ectonucleotide pyrophosphatase/phosphodiesterase family member 2</fullName>
    </alternativeName>
    <alternativeName>
        <fullName evidence="57">Extracellular lysophospholipase D</fullName>
    </alternativeName>
    <alternativeName>
        <fullName evidence="55">TBP-associated factor 150 kDa</fullName>
    </alternativeName>
    <alternativeName>
        <fullName evidence="25">Transcription initiation factor TFIID 150 kDa subunit</fullName>
    </alternativeName>
    <alternativeName>
        <fullName evidence="8">Transcription initiation factor TFIID subunit 2</fullName>
    </alternativeName>
</protein>
<comment type="subcellular location">
    <subcellularLocation>
        <location evidence="3">Nucleus</location>
    </subcellularLocation>
    <subcellularLocation>
        <location evidence="4">Secreted</location>
    </subcellularLocation>
</comment>
<comment type="catalytic activity">
    <reaction evidence="32">
        <text>1-decanoyl-sn-glycero-3-phosphocholine + H2O = 1-decanoyl-sn-glycero-3-phosphate + choline + H(+)</text>
        <dbReference type="Rhea" id="RHEA:41131"/>
        <dbReference type="ChEBI" id="CHEBI:15354"/>
        <dbReference type="ChEBI" id="CHEBI:15377"/>
        <dbReference type="ChEBI" id="CHEBI:15378"/>
        <dbReference type="ChEBI" id="CHEBI:77724"/>
        <dbReference type="ChEBI" id="CHEBI:77726"/>
    </reaction>
    <physiologicalReaction direction="left-to-right" evidence="32">
        <dbReference type="Rhea" id="RHEA:41132"/>
    </physiologicalReaction>
</comment>
<evidence type="ECO:0000256" key="16">
    <source>
        <dbReference type="ARBA" id="ARBA00022833"/>
    </source>
</evidence>
<evidence type="ECO:0000256" key="22">
    <source>
        <dbReference type="ARBA" id="ARBA00023163"/>
    </source>
</evidence>
<evidence type="ECO:0000256" key="13">
    <source>
        <dbReference type="ARBA" id="ARBA00022729"/>
    </source>
</evidence>
<evidence type="ECO:0000256" key="39">
    <source>
        <dbReference type="ARBA" id="ARBA00051204"/>
    </source>
</evidence>
<dbReference type="FunFam" id="1.10.390.10:FF:000005">
    <property type="entry name" value="transcription initiation factor TFIID subunit 2 isoform X1"/>
    <property type="match status" value="1"/>
</dbReference>
<comment type="subunit">
    <text evidence="52">Component of the TFIID basal transcription factor complex, composed of TATA-box-binding protein TBP, and a number of TBP-associated factors (TAFs), including TAF1, TAF2, TAF3, TAF4, TAF5, TAF6, TAF7, TAF8, TAF9, TAF10, TAF11, TAF12 and TAF13. Interacts with TAF2C1. Component of the TFTC-HAT complex.</text>
</comment>
<dbReference type="InterPro" id="IPR042097">
    <property type="entry name" value="Aminopeptidase_N-like_N_sf"/>
</dbReference>
<dbReference type="InterPro" id="IPR017850">
    <property type="entry name" value="Alkaline_phosphatase_core_sf"/>
</dbReference>
<evidence type="ECO:0000256" key="57">
    <source>
        <dbReference type="ARBA" id="ARBA00081337"/>
    </source>
</evidence>
<feature type="compositionally biased region" description="Polar residues" evidence="58">
    <location>
        <begin position="1080"/>
        <end position="1093"/>
    </location>
</feature>
<keyword evidence="10" id="KW-0964">Secreted</keyword>
<dbReference type="GO" id="GO:0006955">
    <property type="term" value="P:immune response"/>
    <property type="evidence" value="ECO:0007669"/>
    <property type="project" value="InterPro"/>
</dbReference>
<dbReference type="SUPFAM" id="SSF55486">
    <property type="entry name" value="Metalloproteases ('zincins'), catalytic domain"/>
    <property type="match status" value="1"/>
</dbReference>
<keyword evidence="11" id="KW-0165">Cleavage on pair of basic residues</keyword>
<keyword evidence="20" id="KW-0443">Lipid metabolism</keyword>
<dbReference type="Ensembl" id="ENSSSCT00030094076.1">
    <property type="protein sequence ID" value="ENSSSCP00030043359.1"/>
    <property type="gene ID" value="ENSSSCG00030067179.1"/>
</dbReference>
<dbReference type="CDD" id="cd00091">
    <property type="entry name" value="NUC"/>
    <property type="match status" value="1"/>
</dbReference>
<sequence>MPPTGLEPARMNRKKGDKGFESPRPYKLTHQVVCINNINFQRKSVVGFVELTIFPTVANLNRIKLNSKQCRIYRVRINDLEAAFIYNDPTLEVCHNESKQRNLNYFSNAYAAAVSAVDPDAGNGELCIKVPSELWKHVDELKVLKIHINFSLDQPKGGLHFVVPSVEGSMAERGAHVFSCGYQNSTRFWFPCVDSYSELCTWKLEFTVDAAMVAVSNGDLVETVYTHDMRKKTFHYMLTIPTAASNISLAIGPFEILVDPYMHEVTHFCLPQLLPLLKHTTSYLHEVFEFYEEILTCRYPYSCFKTVFIDEAYVEVAAYASMSIFSTNLLHSAMIIDETPLTRRCLAQSLAQQFFGCFISRMSWSDEWVLKGISGYIYGLWMKKTFGVNEYRHWIKEELDKIVAYELKTGGVLLHPIFGGGKEKDNPASHLHFSIKHPHTLSWEYYTMFQCKAHLVMRLIENRISMEFMLQVFNKLLSLASTASSQKFQSHMWSQMLVSTSGFLKSISNVSGKDIQPLIKQWVDQSGVVKFYGSFAFNRKRNVLELEIKQDYTSPGTQKYVGPLKVTVQELDGSFNHTLQIEENSLKHDIPCHSKSRRNKKKKIPLMNGEEVDMDLSAMDADSPLLWIRIDPDMSVLRKVEFEQADFMWQYQLRYERDVVAQQESILALEKFPTPASRLALTDILEQEQCFYRVRMSACFCLAKIANSMVSTWTGPPAMKSLFTRMFCCKTCPNIVKTNNFMSFQSYFLQKTMPVAMALLRDVHNLCPKEVLTFILDLIKYNDNRKNKFSDNYYRAEMIDALANSVTPAVSVNNEVRTLDNLNPDVRLILEEITRFLNMEKLLPSYRHTITVSCLRAIRVLQKNGHVPSDPSLFKSYAEYGHFVDIRIAALEAVVDYTKVDRSYEELQWLLNMIQNDPVPYVRHKILNMLTKNPPFTKNMESPLCNEALVDQLWKLMNSGTSHDWRLRCGAVDLYFTLFGLSRPSCLPLPELGLVLNLKEKKAVLNPTIIPEAIAGNQETAVNPSSHAQLVGFQNPFSNSQDEEEIDMDTVHDSQAFISHHLNMLERPSTPGLSKYRPASSRSASVPQHSSGCDGTPITKPQWSMELGRKGTDSSFSQDWLPVMFISHYDSFLELLQTPQSSSSHQVISLFTFAVGVNICLGFTANRIKRAEGWEEGPPAVLSDSPWTNTSGSCKGRCFELQEAGPPDCRCDNLCKSYSSCCHDFDELCLKTAGGWECTKDRCGEVRNEDNACHCSEDCLAGGDCCTNYQVVCKGESHWVDDDCEEIKAPECPAGFVRPPLIIFSVDGFRASYMKKGSKVMPNIEKLRSCGTHSPYMRPVYPTKTFPNLYTLATGLYPESHGIVGNSMYDPVFDATFHLRGREKFNHRWWGGQPLWITATKQGVKAGTFFWSVVIPHERRILTILQWLTLPDNERPSVYAFYSEQPDFSGHKYGPFGPEMTNPLREIDKTVGQLMDGLKQLKLHRCVNVIFVGDHGMEDVTCDRTEFLSNYLTNVDDITLVPGTLGRIRPKFSNNAKYDPKVIMANLTCKKPDQHFKPYMKQHLPKRLHYANNRRIEDIHLLVERRWHVARKPLDVYKKPSGKCFFQGDHGFDNKVNSMQTVFVGYGPTFKYKTKVPPFENIELYNVMCDLLGLKPAPNNGTHGSLNHLLRTNTFRPTMPEEVTRPNYPGIMYLQSDFDLGCTCDDKVEPKNKLEELNKRLHIKGSTEAETRKFRGSKNEIKENVNGNFEPRKERHLLYGRPAVLYRTRYDILYHNDFESGYSEIFLMPLWTSYTVSKQAEVSGIPEHLTSCVRPDVRVSPSFSQSCLAYKNDKQMSYGFLFPPYLSSSPEAKYDAFLVTNMVPMYPAFKRVWNYFQRVLVKKYASERNGVNVISGPIFDYDYDGLHDTQDKIKQYVEGSSIPIPTHYYSIVTSCLDFTQPADKCDGPLSVSSFILPHRPDNEESCNSAEDESKWVEELIKMHTARVRDIEHLTSLDFFRKTSRSYPEILTLKTYLHTYESEI</sequence>
<comment type="catalytic activity">
    <reaction evidence="42">
        <text>1,2-didecanoyl-sn-glycero-3-phosphocholine + H2O = 1,2-didecanoyl-sn-glycero-3-phosphate + choline + H(+)</text>
        <dbReference type="Rhea" id="RHEA:41412"/>
        <dbReference type="ChEBI" id="CHEBI:15354"/>
        <dbReference type="ChEBI" id="CHEBI:15377"/>
        <dbReference type="ChEBI" id="CHEBI:15378"/>
        <dbReference type="ChEBI" id="CHEBI:78226"/>
        <dbReference type="ChEBI" id="CHEBI:78227"/>
    </reaction>
    <physiologicalReaction direction="left-to-right" evidence="42">
        <dbReference type="Rhea" id="RHEA:41413"/>
    </physiologicalReaction>
</comment>
<evidence type="ECO:0000256" key="36">
    <source>
        <dbReference type="ARBA" id="ARBA00051129"/>
    </source>
</evidence>
<comment type="catalytic activity">
    <reaction evidence="36">
        <text>1-(9Z-octadecenoyl)-sn-glycero-3-phospho-L-serine + H2O = 1-(9Z-octadecenoyl)-sn-glycero-3-phosphate + L-serine + H(+)</text>
        <dbReference type="Rhea" id="RHEA:38931"/>
        <dbReference type="ChEBI" id="CHEBI:15377"/>
        <dbReference type="ChEBI" id="CHEBI:15378"/>
        <dbReference type="ChEBI" id="CHEBI:33384"/>
        <dbReference type="ChEBI" id="CHEBI:74544"/>
        <dbReference type="ChEBI" id="CHEBI:74617"/>
    </reaction>
    <physiologicalReaction direction="left-to-right" evidence="36">
        <dbReference type="Rhea" id="RHEA:38932"/>
    </physiologicalReaction>
</comment>
<keyword evidence="21" id="KW-1015">Disulfide bond</keyword>
<dbReference type="SUPFAM" id="SSF53649">
    <property type="entry name" value="Alkaline phosphatase-like"/>
    <property type="match status" value="1"/>
</dbReference>
<comment type="catalytic activity">
    <reaction evidence="47">
        <text>1-(5Z,8Z,11Z,14Z-eicosatetraenoyl)-sn-glycero-3-phosphocholine + H2O = 1-(5Z,8Z,11Z,14Z-eicosatetraenoyl)-sn-glycero-3-phosphate + choline + H(+)</text>
        <dbReference type="Rhea" id="RHEA:41139"/>
        <dbReference type="ChEBI" id="CHEBI:15354"/>
        <dbReference type="ChEBI" id="CHEBI:15377"/>
        <dbReference type="ChEBI" id="CHEBI:15378"/>
        <dbReference type="ChEBI" id="CHEBI:74344"/>
        <dbReference type="ChEBI" id="CHEBI:74938"/>
    </reaction>
    <physiologicalReaction direction="left-to-right" evidence="47">
        <dbReference type="Rhea" id="RHEA:41140"/>
    </physiologicalReaction>
</comment>
<keyword evidence="17" id="KW-0106">Calcium</keyword>
<evidence type="ECO:0000256" key="52">
    <source>
        <dbReference type="ARBA" id="ARBA00064079"/>
    </source>
</evidence>
<keyword evidence="15" id="KW-0378">Hydrolase</keyword>
<comment type="catalytic activity">
    <reaction evidence="35">
        <text>a 1-acyl-sn-glycero-3-phospho-L-serine + H2O = a 1-acyl-sn-glycero-3-phosphate + L-serine + H(+)</text>
        <dbReference type="Rhea" id="RHEA:38999"/>
        <dbReference type="ChEBI" id="CHEBI:15377"/>
        <dbReference type="ChEBI" id="CHEBI:15378"/>
        <dbReference type="ChEBI" id="CHEBI:33384"/>
        <dbReference type="ChEBI" id="CHEBI:57970"/>
        <dbReference type="ChEBI" id="CHEBI:64379"/>
    </reaction>
    <physiologicalReaction direction="left-to-right" evidence="35">
        <dbReference type="Rhea" id="RHEA:39000"/>
    </physiologicalReaction>
</comment>
<evidence type="ECO:0000256" key="25">
    <source>
        <dbReference type="ARBA" id="ARBA00033345"/>
    </source>
</evidence>
<dbReference type="SMART" id="SM00892">
    <property type="entry name" value="Endonuclease_NS"/>
    <property type="match status" value="1"/>
</dbReference>
<keyword evidence="12" id="KW-0479">Metal-binding</keyword>
<evidence type="ECO:0000256" key="50">
    <source>
        <dbReference type="ARBA" id="ARBA00052908"/>
    </source>
</evidence>
<dbReference type="PROSITE" id="PS00524">
    <property type="entry name" value="SMB_1"/>
    <property type="match status" value="1"/>
</dbReference>
<name>A0A8D0KCC2_PIG</name>
<dbReference type="GO" id="GO:0051123">
    <property type="term" value="P:RNA polymerase II preinitiation complex assembly"/>
    <property type="evidence" value="ECO:0007669"/>
    <property type="project" value="UniProtKB-ARBA"/>
</dbReference>
<comment type="catalytic activity">
    <reaction evidence="34">
        <text>1-dodecanoyl-sn-glycero-3-phosphocholine + H2O = 1-dodecanoyl-sn-glycerol 3-phosphate + choline + H(+)</text>
        <dbReference type="Rhea" id="RHEA:38991"/>
        <dbReference type="ChEBI" id="CHEBI:15354"/>
        <dbReference type="ChEBI" id="CHEBI:15377"/>
        <dbReference type="ChEBI" id="CHEBI:15378"/>
        <dbReference type="ChEBI" id="CHEBI:72682"/>
        <dbReference type="ChEBI" id="CHEBI:74966"/>
    </reaction>
    <physiologicalReaction direction="left-to-right" evidence="34">
        <dbReference type="Rhea" id="RHEA:38992"/>
    </physiologicalReaction>
</comment>
<feature type="region of interest" description="Disordered" evidence="58">
    <location>
        <begin position="1"/>
        <end position="23"/>
    </location>
</feature>
<comment type="catalytic activity">
    <reaction evidence="31">
        <text>1-hexanoyl-sn-glycero-3-phosphocholine + H2O = 1-hexanoyl-sn-glycero-3-phosphate + choline + H(+)</text>
        <dbReference type="Rhea" id="RHEA:41400"/>
        <dbReference type="ChEBI" id="CHEBI:15354"/>
        <dbReference type="ChEBI" id="CHEBI:15377"/>
        <dbReference type="ChEBI" id="CHEBI:15378"/>
        <dbReference type="ChEBI" id="CHEBI:78215"/>
        <dbReference type="ChEBI" id="CHEBI:78223"/>
    </reaction>
    <physiologicalReaction direction="left-to-right" evidence="31">
        <dbReference type="Rhea" id="RHEA:41401"/>
    </physiologicalReaction>
</comment>
<evidence type="ECO:0000256" key="6">
    <source>
        <dbReference type="ARBA" id="ARBA00010937"/>
    </source>
</evidence>
<evidence type="ECO:0000256" key="8">
    <source>
        <dbReference type="ARBA" id="ARBA00017363"/>
    </source>
</evidence>
<dbReference type="PANTHER" id="PTHR15137">
    <property type="entry name" value="TRANSCRIPTION INITIATION FACTOR TFIID"/>
    <property type="match status" value="1"/>
</dbReference>
<dbReference type="SUPFAM" id="SSF63737">
    <property type="entry name" value="Leukotriene A4 hydrolase N-terminal domain"/>
    <property type="match status" value="1"/>
</dbReference>
<comment type="catalytic activity">
    <reaction evidence="28">
        <text>a 1-O-alkyl-sn-glycero-3-phosphocholine + H2O = a 1-O-alkyl-sn-glycero-3-phosphate + choline + H(+)</text>
        <dbReference type="Rhea" id="RHEA:39927"/>
        <dbReference type="ChEBI" id="CHEBI:15354"/>
        <dbReference type="ChEBI" id="CHEBI:15377"/>
        <dbReference type="ChEBI" id="CHEBI:15378"/>
        <dbReference type="ChEBI" id="CHEBI:30909"/>
        <dbReference type="ChEBI" id="CHEBI:58014"/>
    </reaction>
    <physiologicalReaction direction="left-to-right" evidence="28">
        <dbReference type="Rhea" id="RHEA:39928"/>
    </physiologicalReaction>
</comment>
<feature type="domain" description="SMB" evidence="59">
    <location>
        <begin position="1190"/>
        <end position="1233"/>
    </location>
</feature>
<comment type="catalytic activity">
    <reaction evidence="49">
        <text>a 1-acyl-sn-glycero-3-phosphoethanolamine + H2O = a 1-acyl-sn-glycero-3-phosphate + ethanolamine + H(+)</text>
        <dbReference type="Rhea" id="RHEA:39003"/>
        <dbReference type="ChEBI" id="CHEBI:15377"/>
        <dbReference type="ChEBI" id="CHEBI:15378"/>
        <dbReference type="ChEBI" id="CHEBI:57603"/>
        <dbReference type="ChEBI" id="CHEBI:57970"/>
        <dbReference type="ChEBI" id="CHEBI:64381"/>
    </reaction>
    <physiologicalReaction direction="left-to-right" evidence="49">
        <dbReference type="Rhea" id="RHEA:39004"/>
    </physiologicalReaction>
</comment>
<gene>
    <name evidence="60" type="primary">ENPP2</name>
</gene>
<comment type="catalytic activity">
    <reaction evidence="44">
        <text>1,2-dioctanoyl-sn-glycero-3-phosphocholine + H2O = 1,2-dioctanoyl-sn-glycero-3-phosphate + choline + H(+)</text>
        <dbReference type="Rhea" id="RHEA:41416"/>
        <dbReference type="ChEBI" id="CHEBI:15354"/>
        <dbReference type="ChEBI" id="CHEBI:15377"/>
        <dbReference type="ChEBI" id="CHEBI:15378"/>
        <dbReference type="ChEBI" id="CHEBI:78228"/>
        <dbReference type="ChEBI" id="CHEBI:78229"/>
    </reaction>
    <physiologicalReaction direction="left-to-right" evidence="44">
        <dbReference type="Rhea" id="RHEA:41417"/>
    </physiologicalReaction>
</comment>
<dbReference type="InterPro" id="IPR057991">
    <property type="entry name" value="TPR_TAF2_C"/>
</dbReference>
<dbReference type="InterPro" id="IPR037813">
    <property type="entry name" value="TAF2"/>
</dbReference>
<keyword evidence="23" id="KW-0325">Glycoprotein</keyword>
<dbReference type="SUPFAM" id="SSF90188">
    <property type="entry name" value="Somatomedin B domain"/>
    <property type="match status" value="2"/>
</dbReference>
<dbReference type="CDD" id="cd16018">
    <property type="entry name" value="Enpp"/>
    <property type="match status" value="1"/>
</dbReference>
<comment type="catalytic activity">
    <reaction evidence="40">
        <text>a 2-acyl-sn-glycero-3-phospho-L-serine + H2O = a 2-acyl-sn-glycerol 3-phosphate + L-serine + H(+)</text>
        <dbReference type="Rhea" id="RHEA:41716"/>
        <dbReference type="ChEBI" id="CHEBI:15377"/>
        <dbReference type="ChEBI" id="CHEBI:15378"/>
        <dbReference type="ChEBI" id="CHEBI:33384"/>
        <dbReference type="ChEBI" id="CHEBI:64982"/>
        <dbReference type="ChEBI" id="CHEBI:65214"/>
    </reaction>
    <physiologicalReaction direction="left-to-right" evidence="40">
        <dbReference type="Rhea" id="RHEA:41717"/>
    </physiologicalReaction>
</comment>
<evidence type="ECO:0000256" key="48">
    <source>
        <dbReference type="ARBA" id="ARBA00052301"/>
    </source>
</evidence>
<dbReference type="FunFam" id="3.40.570.10:FF:000001">
    <property type="entry name" value="Ectonucleotide pyrophosphatase/phosphodiesterase family member 2"/>
    <property type="match status" value="1"/>
</dbReference>
<dbReference type="FunFam" id="2.60.40.1730:FF:000003">
    <property type="entry name" value="Transcription initiation factor TFIID subunit 2"/>
    <property type="match status" value="1"/>
</dbReference>
<dbReference type="PROSITE" id="PS50958">
    <property type="entry name" value="SMB_2"/>
    <property type="match status" value="2"/>
</dbReference>
<dbReference type="Ensembl" id="ENSSSCT00050104610.1">
    <property type="protein sequence ID" value="ENSSSCP00050045913.1"/>
    <property type="gene ID" value="ENSSSCG00050076179.1"/>
</dbReference>
<dbReference type="InterPro" id="IPR001604">
    <property type="entry name" value="Endo_G_ENPP1-like_dom"/>
</dbReference>
<comment type="catalytic activity">
    <reaction evidence="39">
        <text>1-octadecanoyl-sn-glycero-3-phosphocholine + H2O = 1-octadecanoyl-sn-glycero-3-phosphate + choline + H(+)</text>
        <dbReference type="Rhea" id="RHEA:38979"/>
        <dbReference type="ChEBI" id="CHEBI:15354"/>
        <dbReference type="ChEBI" id="CHEBI:15377"/>
        <dbReference type="ChEBI" id="CHEBI:15378"/>
        <dbReference type="ChEBI" id="CHEBI:73858"/>
        <dbReference type="ChEBI" id="CHEBI:74565"/>
    </reaction>
    <physiologicalReaction direction="left-to-right" evidence="39">
        <dbReference type="Rhea" id="RHEA:38980"/>
    </physiologicalReaction>
</comment>
<evidence type="ECO:0000256" key="35">
    <source>
        <dbReference type="ARBA" id="ARBA00050999"/>
    </source>
</evidence>
<dbReference type="Gene3D" id="2.60.40.1730">
    <property type="entry name" value="tricorn interacting facor f3 domain"/>
    <property type="match status" value="1"/>
</dbReference>
<evidence type="ECO:0000256" key="56">
    <source>
        <dbReference type="ARBA" id="ARBA00075924"/>
    </source>
</evidence>
<dbReference type="SUPFAM" id="SSF54060">
    <property type="entry name" value="His-Me finger endonucleases"/>
    <property type="match status" value="1"/>
</dbReference>
<keyword evidence="9" id="KW-0145">Chemotaxis</keyword>
<evidence type="ECO:0000256" key="1">
    <source>
        <dbReference type="ARBA" id="ARBA00001913"/>
    </source>
</evidence>
<evidence type="ECO:0000256" key="38">
    <source>
        <dbReference type="ARBA" id="ARBA00051174"/>
    </source>
</evidence>
<evidence type="ECO:0000256" key="15">
    <source>
        <dbReference type="ARBA" id="ARBA00022801"/>
    </source>
</evidence>
<evidence type="ECO:0000256" key="24">
    <source>
        <dbReference type="ARBA" id="ARBA00023242"/>
    </source>
</evidence>
<dbReference type="PRINTS" id="PR00022">
    <property type="entry name" value="SOMATOMEDINB"/>
</dbReference>
<evidence type="ECO:0000256" key="58">
    <source>
        <dbReference type="SAM" id="MobiDB-lite"/>
    </source>
</evidence>
<comment type="catalytic activity">
    <reaction evidence="43">
        <text>1-tetradecanoyl-sn-glycero-3-phosphocholine + H2O = 1-tetradecanoyl-sn-glycerol 3-phosphate + choline + H(+)</text>
        <dbReference type="Rhea" id="RHEA:38983"/>
        <dbReference type="ChEBI" id="CHEBI:15354"/>
        <dbReference type="ChEBI" id="CHEBI:15377"/>
        <dbReference type="ChEBI" id="CHEBI:15378"/>
        <dbReference type="ChEBI" id="CHEBI:64489"/>
        <dbReference type="ChEBI" id="CHEBI:72683"/>
    </reaction>
    <physiologicalReaction direction="left-to-right" evidence="43">
        <dbReference type="Rhea" id="RHEA:38984"/>
    </physiologicalReaction>
</comment>
<dbReference type="Pfam" id="PF01033">
    <property type="entry name" value="Somatomedin_B"/>
    <property type="match status" value="2"/>
</dbReference>
<dbReference type="CDD" id="cd09839">
    <property type="entry name" value="M1_like_TAF2"/>
    <property type="match status" value="1"/>
</dbReference>
<dbReference type="InterPro" id="IPR020436">
    <property type="entry name" value="SMB_chordata"/>
</dbReference>
<dbReference type="Pfam" id="PF25316">
    <property type="entry name" value="TAF2_3rd"/>
    <property type="match status" value="1"/>
</dbReference>
<dbReference type="EC" id="3.1.4.4" evidence="7"/>
<evidence type="ECO:0000256" key="45">
    <source>
        <dbReference type="ARBA" id="ARBA00051825"/>
    </source>
</evidence>
<evidence type="ECO:0000259" key="59">
    <source>
        <dbReference type="PROSITE" id="PS50958"/>
    </source>
</evidence>
<dbReference type="InterPro" id="IPR020821">
    <property type="entry name" value="ENPP1-3/EXOG-like_nuc-like"/>
</dbReference>
<evidence type="ECO:0000256" key="2">
    <source>
        <dbReference type="ARBA" id="ARBA00001947"/>
    </source>
</evidence>
<evidence type="ECO:0000313" key="60">
    <source>
        <dbReference type="Ensembl" id="ENSSSCP00030043359.1"/>
    </source>
</evidence>
<dbReference type="GO" id="GO:0047391">
    <property type="term" value="F:alkylglycerophosphoethanolamine phosphodiesterase activity"/>
    <property type="evidence" value="ECO:0007669"/>
    <property type="project" value="UniProtKB-EC"/>
</dbReference>
<evidence type="ECO:0000256" key="7">
    <source>
        <dbReference type="ARBA" id="ARBA00012027"/>
    </source>
</evidence>
<dbReference type="GO" id="GO:0004622">
    <property type="term" value="F:phosphatidylcholine lysophospholipase activity"/>
    <property type="evidence" value="ECO:0007669"/>
    <property type="project" value="UniProtKB-ARBA"/>
</dbReference>
<feature type="region of interest" description="Disordered" evidence="58">
    <location>
        <begin position="1069"/>
        <end position="1100"/>
    </location>
</feature>
<evidence type="ECO:0000256" key="28">
    <source>
        <dbReference type="ARBA" id="ARBA00050165"/>
    </source>
</evidence>
<comment type="catalytic activity">
    <reaction evidence="46">
        <text>1-O-(9Z-octadecenyl)-sn-glycero-3-phosphocholine + H2O = 1-O-(9Z-octadecenyl)-sn-glycero-3-phosphate + choline + H(+)</text>
        <dbReference type="Rhea" id="RHEA:41684"/>
        <dbReference type="ChEBI" id="CHEBI:15354"/>
        <dbReference type="ChEBI" id="CHEBI:15377"/>
        <dbReference type="ChEBI" id="CHEBI:15378"/>
        <dbReference type="ChEBI" id="CHEBI:64396"/>
        <dbReference type="ChEBI" id="CHEBI:78402"/>
    </reaction>
    <physiologicalReaction direction="left-to-right" evidence="46">
        <dbReference type="Rhea" id="RHEA:41685"/>
    </physiologicalReaction>
</comment>
<dbReference type="Pfam" id="PF01663">
    <property type="entry name" value="Phosphodiest"/>
    <property type="match status" value="1"/>
</dbReference>
<dbReference type="InterPro" id="IPR044925">
    <property type="entry name" value="His-Me_finger_sf"/>
</dbReference>
<evidence type="ECO:0000256" key="29">
    <source>
        <dbReference type="ARBA" id="ARBA00050281"/>
    </source>
</evidence>
<comment type="function">
    <text evidence="51">The TFIID basal transcription factor complex plays a major role in the initiation of RNA polymerase II (Pol II)-dependent transcription. TFIID recognizes and binds promoters with or without a TATA box via its subunit TBP, a TATA-box-binding protein, and promotes assembly of the pre-initiation complex (PIC). The TFIID complex consists of TBP and TBP-associated factors (TAFs), including TAF1, TAF2, TAF3, TAF4, TAF5, TAF6, TAF7, TAF8, TAF9, TAF10, TAF11, TAF12 and TAF13. TAF2 forms a promoter DNA binding subcomplex of TFIID, together with TAF7 and TAF1.</text>
</comment>
<dbReference type="InterPro" id="IPR027268">
    <property type="entry name" value="Peptidase_M4/M1_CTD_sf"/>
</dbReference>
<evidence type="ECO:0000256" key="40">
    <source>
        <dbReference type="ARBA" id="ARBA00051248"/>
    </source>
</evidence>
<evidence type="ECO:0000256" key="44">
    <source>
        <dbReference type="ARBA" id="ARBA00051488"/>
    </source>
</evidence>
<evidence type="ECO:0000256" key="31">
    <source>
        <dbReference type="ARBA" id="ARBA00050335"/>
    </source>
</evidence>
<evidence type="ECO:0000256" key="55">
    <source>
        <dbReference type="ARBA" id="ARBA00075844"/>
    </source>
</evidence>
<evidence type="ECO:0000313" key="61">
    <source>
        <dbReference type="Proteomes" id="UP000694570"/>
    </source>
</evidence>
<evidence type="ECO:0000256" key="37">
    <source>
        <dbReference type="ARBA" id="ARBA00051145"/>
    </source>
</evidence>
<comment type="catalytic activity">
    <reaction evidence="33">
        <text>a 1-acyl-sn-glycero-3-phosphocholine + H2O = a 1-acyl-sn-glycero-3-phosphate + choline + H(+)</text>
        <dbReference type="Rhea" id="RHEA:38995"/>
        <dbReference type="ChEBI" id="CHEBI:15354"/>
        <dbReference type="ChEBI" id="CHEBI:15377"/>
        <dbReference type="ChEBI" id="CHEBI:15378"/>
        <dbReference type="ChEBI" id="CHEBI:57970"/>
        <dbReference type="ChEBI" id="CHEBI:58168"/>
        <dbReference type="EC" id="3.1.4.4"/>
    </reaction>
    <physiologicalReaction direction="left-to-right" evidence="33">
        <dbReference type="Rhea" id="RHEA:38996"/>
    </physiologicalReaction>
</comment>
<comment type="catalytic activity">
    <reaction evidence="27">
        <text>a 1,2-diacyl-sn-glycero-3-phosphocholine + H2O = a 1,2-diacyl-sn-glycero-3-phosphate + choline + H(+)</text>
        <dbReference type="Rhea" id="RHEA:14445"/>
        <dbReference type="ChEBI" id="CHEBI:15354"/>
        <dbReference type="ChEBI" id="CHEBI:15377"/>
        <dbReference type="ChEBI" id="CHEBI:15378"/>
        <dbReference type="ChEBI" id="CHEBI:57643"/>
        <dbReference type="ChEBI" id="CHEBI:58608"/>
        <dbReference type="EC" id="3.1.4.4"/>
    </reaction>
    <physiologicalReaction direction="left-to-right" evidence="27">
        <dbReference type="Rhea" id="RHEA:14446"/>
    </physiologicalReaction>
</comment>
<dbReference type="SMART" id="SM00477">
    <property type="entry name" value="NUC"/>
    <property type="match status" value="1"/>
</dbReference>
<evidence type="ECO:0000256" key="47">
    <source>
        <dbReference type="ARBA" id="ARBA00052276"/>
    </source>
</evidence>
<dbReference type="InterPro" id="IPR036024">
    <property type="entry name" value="Somatomedin_B-like_dom_sf"/>
</dbReference>
<evidence type="ECO:0000256" key="4">
    <source>
        <dbReference type="ARBA" id="ARBA00004613"/>
    </source>
</evidence>
<accession>A0A8D0KCC2</accession>
<dbReference type="Pfam" id="PF25577">
    <property type="entry name" value="TPR_TAF2_C"/>
    <property type="match status" value="1"/>
</dbReference>
<comment type="catalytic activity">
    <reaction evidence="29">
        <text>a 1-O-(1Z-alkenyl)-sn-glycero-3-phosphocholine + H2O = a 1-O-(1Z-alkenyl)-sn-glycero-3-phosphate + choline + H(+)</text>
        <dbReference type="Rhea" id="RHEA:41588"/>
        <dbReference type="ChEBI" id="CHEBI:15354"/>
        <dbReference type="ChEBI" id="CHEBI:15377"/>
        <dbReference type="ChEBI" id="CHEBI:15378"/>
        <dbReference type="ChEBI" id="CHEBI:77283"/>
        <dbReference type="ChEBI" id="CHEBI:77287"/>
    </reaction>
    <physiologicalReaction direction="left-to-right" evidence="29">
        <dbReference type="Rhea" id="RHEA:41589"/>
    </physiologicalReaction>
</comment>
<feature type="domain" description="SMB" evidence="59">
    <location>
        <begin position="1234"/>
        <end position="1278"/>
    </location>
</feature>
<keyword evidence="16" id="KW-0862">Zinc</keyword>
<evidence type="ECO:0000256" key="42">
    <source>
        <dbReference type="ARBA" id="ARBA00051367"/>
    </source>
</evidence>
<comment type="catalytic activity">
    <reaction evidence="26">
        <text>1-O-hexadecyl-sn-glycero-3-phosphocholine + H2O = 1-O-hexadecyl-sn-glycero-3-phosphate + choline + H(+)</text>
        <dbReference type="Rhea" id="RHEA:41143"/>
        <dbReference type="ChEBI" id="CHEBI:15354"/>
        <dbReference type="ChEBI" id="CHEBI:15377"/>
        <dbReference type="ChEBI" id="CHEBI:15378"/>
        <dbReference type="ChEBI" id="CHEBI:64496"/>
        <dbReference type="ChEBI" id="CHEBI:77580"/>
    </reaction>
    <physiologicalReaction direction="left-to-right" evidence="26">
        <dbReference type="Rhea" id="RHEA:41144"/>
    </physiologicalReaction>
</comment>
<dbReference type="Proteomes" id="UP000694570">
    <property type="component" value="Unplaced"/>
</dbReference>
<dbReference type="InterPro" id="IPR001212">
    <property type="entry name" value="Somatomedin_B_dom"/>
</dbReference>
<evidence type="ECO:0000256" key="12">
    <source>
        <dbReference type="ARBA" id="ARBA00022723"/>
    </source>
</evidence>
<dbReference type="Gene3D" id="4.10.410.20">
    <property type="match status" value="2"/>
</dbReference>
<comment type="catalytic activity">
    <reaction evidence="38">
        <text>1-(9Z,12Z)-octadecadienoyl-sn-glycero-3-phosphocholine + H2O = 1-(9Z,12Z)-octadecadienoyl-sn-glycero-3-phosphate + choline + H(+)</text>
        <dbReference type="Rhea" id="RHEA:41135"/>
        <dbReference type="ChEBI" id="CHEBI:15354"/>
        <dbReference type="ChEBI" id="CHEBI:15377"/>
        <dbReference type="ChEBI" id="CHEBI:15378"/>
        <dbReference type="ChEBI" id="CHEBI:28733"/>
        <dbReference type="ChEBI" id="CHEBI:74547"/>
    </reaction>
    <physiologicalReaction direction="left-to-right" evidence="38">
        <dbReference type="Rhea" id="RHEA:41136"/>
    </physiologicalReaction>
</comment>
<evidence type="ECO:0000256" key="20">
    <source>
        <dbReference type="ARBA" id="ARBA00023098"/>
    </source>
</evidence>
<reference evidence="60" key="1">
    <citation type="submission" date="2025-05" db="UniProtKB">
        <authorList>
            <consortium name="Ensembl"/>
        </authorList>
    </citation>
    <scope>IDENTIFICATION</scope>
</reference>
<evidence type="ECO:0000256" key="18">
    <source>
        <dbReference type="ARBA" id="ARBA00022963"/>
    </source>
</evidence>
<dbReference type="InterPro" id="IPR016024">
    <property type="entry name" value="ARM-type_fold"/>
</dbReference>
<keyword evidence="24" id="KW-0539">Nucleus</keyword>
<comment type="catalytic activity">
    <reaction evidence="41">
        <text>a 2-acyl-sn-glycero-3-phosphocholine + H2O = a 2-acyl-sn-glycerol 3-phosphate + choline + H(+)</text>
        <dbReference type="Rhea" id="RHEA:41712"/>
        <dbReference type="ChEBI" id="CHEBI:15354"/>
        <dbReference type="ChEBI" id="CHEBI:15377"/>
        <dbReference type="ChEBI" id="CHEBI:15378"/>
        <dbReference type="ChEBI" id="CHEBI:57875"/>
        <dbReference type="ChEBI" id="CHEBI:64982"/>
    </reaction>
    <physiologicalReaction direction="left-to-right" evidence="41">
        <dbReference type="Rhea" id="RHEA:41713"/>
    </physiologicalReaction>
</comment>
<dbReference type="Proteomes" id="UP000694571">
    <property type="component" value="Unplaced"/>
</dbReference>
<evidence type="ECO:0000256" key="17">
    <source>
        <dbReference type="ARBA" id="ARBA00022837"/>
    </source>
</evidence>
<evidence type="ECO:0000256" key="33">
    <source>
        <dbReference type="ARBA" id="ARBA00050678"/>
    </source>
</evidence>
<dbReference type="FunFam" id="3.40.720.10:FF:000006">
    <property type="entry name" value="Ectonucleotide pyrophosphatase/phosphodiesterase family member 2"/>
    <property type="match status" value="1"/>
</dbReference>
<evidence type="ECO:0000256" key="14">
    <source>
        <dbReference type="ARBA" id="ARBA00022737"/>
    </source>
</evidence>
<dbReference type="Gene3D" id="1.10.390.10">
    <property type="entry name" value="Neutral Protease Domain 2"/>
    <property type="match status" value="1"/>
</dbReference>
<dbReference type="GO" id="GO:0000976">
    <property type="term" value="F:transcription cis-regulatory region binding"/>
    <property type="evidence" value="ECO:0007669"/>
    <property type="project" value="UniProtKB-ARBA"/>
</dbReference>
<evidence type="ECO:0000256" key="3">
    <source>
        <dbReference type="ARBA" id="ARBA00004123"/>
    </source>
</evidence>
<dbReference type="GO" id="GO:0005044">
    <property type="term" value="F:scavenger receptor activity"/>
    <property type="evidence" value="ECO:0007669"/>
    <property type="project" value="InterPro"/>
</dbReference>
<comment type="catalytic activity">
    <reaction evidence="50">
        <text>sphing-4-enine-phosphocholine + H2O = sphing-4-enine 1-phosphate + choline + H(+)</text>
        <dbReference type="Rhea" id="RHEA:38919"/>
        <dbReference type="ChEBI" id="CHEBI:15354"/>
        <dbReference type="ChEBI" id="CHEBI:15377"/>
        <dbReference type="ChEBI" id="CHEBI:15378"/>
        <dbReference type="ChEBI" id="CHEBI:58906"/>
        <dbReference type="ChEBI" id="CHEBI:60119"/>
    </reaction>
    <physiologicalReaction direction="left-to-right" evidence="50">
        <dbReference type="Rhea" id="RHEA:38920"/>
    </physiologicalReaction>
</comment>
<keyword evidence="19" id="KW-0805">Transcription regulation</keyword>
<dbReference type="InterPro" id="IPR057345">
    <property type="entry name" value="Ig-like_TAF2"/>
</dbReference>
<evidence type="ECO:0000256" key="51">
    <source>
        <dbReference type="ARBA" id="ARBA00059662"/>
    </source>
</evidence>
<dbReference type="GO" id="GO:0005669">
    <property type="term" value="C:transcription factor TFIID complex"/>
    <property type="evidence" value="ECO:0007669"/>
    <property type="project" value="InterPro"/>
</dbReference>
<evidence type="ECO:0000256" key="32">
    <source>
        <dbReference type="ARBA" id="ARBA00050409"/>
    </source>
</evidence>
<dbReference type="GO" id="GO:0005615">
    <property type="term" value="C:extracellular space"/>
    <property type="evidence" value="ECO:0007669"/>
    <property type="project" value="UniProtKB-ARBA"/>
</dbReference>
<comment type="catalytic activity">
    <reaction evidence="48">
        <text>1-(9Z-octadecenoyl)-sn-glycero-3-phosphocholine + H2O = 1-(9Z-octadecenoyl)-sn-glycero-3-phosphate + choline + H(+)</text>
        <dbReference type="Rhea" id="RHEA:38915"/>
        <dbReference type="ChEBI" id="CHEBI:15354"/>
        <dbReference type="ChEBI" id="CHEBI:15377"/>
        <dbReference type="ChEBI" id="CHEBI:15378"/>
        <dbReference type="ChEBI" id="CHEBI:28610"/>
        <dbReference type="ChEBI" id="CHEBI:74544"/>
    </reaction>
    <physiologicalReaction direction="left-to-right" evidence="48">
        <dbReference type="Rhea" id="RHEA:38916"/>
    </physiologicalReaction>
</comment>
<dbReference type="PANTHER" id="PTHR15137:SF9">
    <property type="entry name" value="TRANSCRIPTION INITIATION FACTOR TFIID SUBUNIT 2"/>
    <property type="match status" value="1"/>
</dbReference>
<comment type="similarity">
    <text evidence="6">Belongs to the TAF2 family.</text>
</comment>
<evidence type="ECO:0000256" key="23">
    <source>
        <dbReference type="ARBA" id="ARBA00023180"/>
    </source>
</evidence>
<dbReference type="SMART" id="SM00201">
    <property type="entry name" value="SO"/>
    <property type="match status" value="2"/>
</dbReference>
<dbReference type="GO" id="GO:0005509">
    <property type="term" value="F:calcium ion binding"/>
    <property type="evidence" value="ECO:0007669"/>
    <property type="project" value="UniProtKB-ARBA"/>
</dbReference>
<evidence type="ECO:0000256" key="5">
    <source>
        <dbReference type="ARBA" id="ARBA00010594"/>
    </source>
</evidence>
<evidence type="ECO:0000256" key="10">
    <source>
        <dbReference type="ARBA" id="ARBA00022525"/>
    </source>
</evidence>
<dbReference type="FunFam" id="4.10.410.20:FF:000001">
    <property type="entry name" value="Ectonucleotide pyrophosphatase/phosphodiesterase family member 2"/>
    <property type="match status" value="1"/>
</dbReference>
<evidence type="ECO:0000256" key="34">
    <source>
        <dbReference type="ARBA" id="ARBA00050734"/>
    </source>
</evidence>
<evidence type="ECO:0000256" key="27">
    <source>
        <dbReference type="ARBA" id="ARBA00043694"/>
    </source>
</evidence>
<evidence type="ECO:0000256" key="43">
    <source>
        <dbReference type="ARBA" id="ARBA00051368"/>
    </source>
</evidence>
<evidence type="ECO:0000256" key="53">
    <source>
        <dbReference type="ARBA" id="ARBA00066852"/>
    </source>
</evidence>
<evidence type="ECO:0000256" key="46">
    <source>
        <dbReference type="ARBA" id="ARBA00051847"/>
    </source>
</evidence>
<comment type="catalytic activity">
    <reaction evidence="37">
        <text>1-(9Z-octadecenoyl)-sn-glycero-3-phosphoethanolamine + H2O = 1-(9Z-octadecenoyl)-sn-glycero-3-phosphate + ethanolamine + H(+)</text>
        <dbReference type="Rhea" id="RHEA:38927"/>
        <dbReference type="ChEBI" id="CHEBI:15377"/>
        <dbReference type="ChEBI" id="CHEBI:15378"/>
        <dbReference type="ChEBI" id="CHEBI:57603"/>
        <dbReference type="ChEBI" id="CHEBI:74544"/>
        <dbReference type="ChEBI" id="CHEBI:74971"/>
    </reaction>
    <physiologicalReaction direction="left-to-right" evidence="37">
        <dbReference type="Rhea" id="RHEA:38928"/>
    </physiologicalReaction>
</comment>
<dbReference type="Gene3D" id="3.40.720.10">
    <property type="entry name" value="Alkaline Phosphatase, subunit A"/>
    <property type="match status" value="1"/>
</dbReference>
<dbReference type="EC" id="3.1.4.39" evidence="53"/>
<comment type="similarity">
    <text evidence="5">Belongs to the nucleotide pyrophosphatase/phosphodiesterase family.</text>
</comment>
<evidence type="ECO:0000256" key="49">
    <source>
        <dbReference type="ARBA" id="ARBA00052470"/>
    </source>
</evidence>
<keyword evidence="18" id="KW-0442">Lipid degradation</keyword>
<keyword evidence="22" id="KW-0804">Transcription</keyword>
<dbReference type="GO" id="GO:0006935">
    <property type="term" value="P:chemotaxis"/>
    <property type="evidence" value="ECO:0007669"/>
    <property type="project" value="UniProtKB-KW"/>
</dbReference>
<evidence type="ECO:0000256" key="19">
    <source>
        <dbReference type="ARBA" id="ARBA00023015"/>
    </source>
</evidence>
<evidence type="ECO:0000256" key="21">
    <source>
        <dbReference type="ARBA" id="ARBA00023157"/>
    </source>
</evidence>